<dbReference type="InterPro" id="IPR002734">
    <property type="entry name" value="RibDG_C"/>
</dbReference>
<dbReference type="Gene3D" id="3.40.140.10">
    <property type="entry name" value="Cytidine Deaminase, domain 2"/>
    <property type="match status" value="1"/>
</dbReference>
<dbReference type="GO" id="GO:0008703">
    <property type="term" value="F:5-amino-6-(5-phosphoribosylamino)uracil reductase activity"/>
    <property type="evidence" value="ECO:0007669"/>
    <property type="project" value="UniProtKB-EC"/>
</dbReference>
<keyword evidence="12" id="KW-0511">Multifunctional enzyme</keyword>
<dbReference type="EC" id="1.1.1.193" evidence="15"/>
<accession>A0A1M5Z883</accession>
<evidence type="ECO:0000259" key="19">
    <source>
        <dbReference type="PROSITE" id="PS51747"/>
    </source>
</evidence>
<dbReference type="PANTHER" id="PTHR38011">
    <property type="entry name" value="DIHYDROFOLATE REDUCTASE FAMILY PROTEIN (AFU_ORTHOLOGUE AFUA_8G06820)"/>
    <property type="match status" value="1"/>
</dbReference>
<evidence type="ECO:0000256" key="1">
    <source>
        <dbReference type="ARBA" id="ARBA00002151"/>
    </source>
</evidence>
<feature type="binding site" evidence="17">
    <location>
        <position position="154"/>
    </location>
    <ligand>
        <name>NADP(+)</name>
        <dbReference type="ChEBI" id="CHEBI:58349"/>
    </ligand>
</feature>
<feature type="binding site" evidence="17">
    <location>
        <position position="196"/>
    </location>
    <ligand>
        <name>NADP(+)</name>
        <dbReference type="ChEBI" id="CHEBI:58349"/>
    </ligand>
</feature>
<feature type="binding site" evidence="17">
    <location>
        <position position="294"/>
    </location>
    <ligand>
        <name>substrate</name>
    </ligand>
</feature>
<dbReference type="Gene3D" id="3.40.430.10">
    <property type="entry name" value="Dihydrofolate Reductase, subunit A"/>
    <property type="match status" value="1"/>
</dbReference>
<organism evidence="20 21">
    <name type="scientific">Sporanaerobacter acetigenes DSM 13106</name>
    <dbReference type="NCBI Taxonomy" id="1123281"/>
    <lineage>
        <taxon>Bacteria</taxon>
        <taxon>Bacillati</taxon>
        <taxon>Bacillota</taxon>
        <taxon>Tissierellia</taxon>
        <taxon>Tissierellales</taxon>
        <taxon>Sporanaerobacteraceae</taxon>
        <taxon>Sporanaerobacter</taxon>
    </lineage>
</organism>
<evidence type="ECO:0000256" key="13">
    <source>
        <dbReference type="ARBA" id="ARBA00049861"/>
    </source>
</evidence>
<comment type="pathway">
    <text evidence="3 15">Cofactor biosynthesis; riboflavin biosynthesis; 5-amino-6-(D-ribitylamino)uracil from GTP: step 3/4.</text>
</comment>
<dbReference type="GO" id="GO:0008835">
    <property type="term" value="F:diaminohydroxyphosphoribosylaminopyrimidine deaminase activity"/>
    <property type="evidence" value="ECO:0007669"/>
    <property type="project" value="UniProtKB-EC"/>
</dbReference>
<dbReference type="InterPro" id="IPR011549">
    <property type="entry name" value="RibD_C"/>
</dbReference>
<dbReference type="SUPFAM" id="SSF53597">
    <property type="entry name" value="Dihydrofolate reductase-like"/>
    <property type="match status" value="1"/>
</dbReference>
<dbReference type="AlphaFoldDB" id="A0A1M5Z883"/>
<evidence type="ECO:0000256" key="9">
    <source>
        <dbReference type="ARBA" id="ARBA00022833"/>
    </source>
</evidence>
<feature type="binding site" evidence="18">
    <location>
        <position position="50"/>
    </location>
    <ligand>
        <name>Zn(2+)</name>
        <dbReference type="ChEBI" id="CHEBI:29105"/>
        <note>catalytic</note>
    </ligand>
</feature>
<feature type="binding site" evidence="17">
    <location>
        <begin position="296"/>
        <end position="302"/>
    </location>
    <ligand>
        <name>NADP(+)</name>
        <dbReference type="ChEBI" id="CHEBI:58349"/>
    </ligand>
</feature>
<keyword evidence="8 15" id="KW-0378">Hydrolase</keyword>
<keyword evidence="6 15" id="KW-0686">Riboflavin biosynthesis</keyword>
<evidence type="ECO:0000256" key="15">
    <source>
        <dbReference type="PIRNR" id="PIRNR006769"/>
    </source>
</evidence>
<dbReference type="InterPro" id="IPR050765">
    <property type="entry name" value="Riboflavin_Biosynth_HTPR"/>
</dbReference>
<evidence type="ECO:0000256" key="3">
    <source>
        <dbReference type="ARBA" id="ARBA00004910"/>
    </source>
</evidence>
<evidence type="ECO:0000256" key="2">
    <source>
        <dbReference type="ARBA" id="ARBA00004882"/>
    </source>
</evidence>
<feature type="binding site" evidence="17">
    <location>
        <position position="184"/>
    </location>
    <ligand>
        <name>substrate</name>
    </ligand>
</feature>
<evidence type="ECO:0000256" key="10">
    <source>
        <dbReference type="ARBA" id="ARBA00022857"/>
    </source>
</evidence>
<comment type="similarity">
    <text evidence="4 15">In the N-terminal section; belongs to the cytidine and deoxycytidylate deaminase family.</text>
</comment>
<evidence type="ECO:0000313" key="20">
    <source>
        <dbReference type="EMBL" id="SHI20308.1"/>
    </source>
</evidence>
<dbReference type="SUPFAM" id="SSF53927">
    <property type="entry name" value="Cytidine deaminase-like"/>
    <property type="match status" value="1"/>
</dbReference>
<evidence type="ECO:0000256" key="18">
    <source>
        <dbReference type="PIRSR" id="PIRSR006769-3"/>
    </source>
</evidence>
<dbReference type="InterPro" id="IPR024072">
    <property type="entry name" value="DHFR-like_dom_sf"/>
</dbReference>
<feature type="active site" description="Proton donor" evidence="16">
    <location>
        <position position="52"/>
    </location>
</feature>
<evidence type="ECO:0000256" key="8">
    <source>
        <dbReference type="ARBA" id="ARBA00022801"/>
    </source>
</evidence>
<comment type="pathway">
    <text evidence="2 15">Cofactor biosynthesis; riboflavin biosynthesis; 5-amino-6-(D-ribitylamino)uracil from GTP: step 2/4.</text>
</comment>
<evidence type="ECO:0000256" key="4">
    <source>
        <dbReference type="ARBA" id="ARBA00005259"/>
    </source>
</evidence>
<dbReference type="CDD" id="cd01284">
    <property type="entry name" value="Riboflavin_deaminase-reductase"/>
    <property type="match status" value="1"/>
</dbReference>
<comment type="catalytic activity">
    <reaction evidence="13 15">
        <text>5-amino-6-(5-phospho-D-ribitylamino)uracil + NADP(+) = 5-amino-6-(5-phospho-D-ribosylamino)uracil + NADPH + H(+)</text>
        <dbReference type="Rhea" id="RHEA:17845"/>
        <dbReference type="ChEBI" id="CHEBI:15378"/>
        <dbReference type="ChEBI" id="CHEBI:57783"/>
        <dbReference type="ChEBI" id="CHEBI:58349"/>
        <dbReference type="ChEBI" id="CHEBI:58421"/>
        <dbReference type="ChEBI" id="CHEBI:58453"/>
        <dbReference type="EC" id="1.1.1.193"/>
    </reaction>
</comment>
<dbReference type="RefSeq" id="WP_072745432.1">
    <property type="nucleotide sequence ID" value="NZ_FQXR01000023.1"/>
</dbReference>
<dbReference type="FunFam" id="3.40.140.10:FF:000025">
    <property type="entry name" value="Riboflavin biosynthesis protein RibD"/>
    <property type="match status" value="1"/>
</dbReference>
<keyword evidence="21" id="KW-1185">Reference proteome</keyword>
<dbReference type="PROSITE" id="PS51747">
    <property type="entry name" value="CYT_DCMP_DEAMINASES_2"/>
    <property type="match status" value="1"/>
</dbReference>
<feature type="binding site" evidence="17">
    <location>
        <position position="207"/>
    </location>
    <ligand>
        <name>substrate</name>
    </ligand>
</feature>
<evidence type="ECO:0000256" key="6">
    <source>
        <dbReference type="ARBA" id="ARBA00022619"/>
    </source>
</evidence>
<dbReference type="EMBL" id="FQXR01000023">
    <property type="protein sequence ID" value="SHI20308.1"/>
    <property type="molecule type" value="Genomic_DNA"/>
</dbReference>
<evidence type="ECO:0000256" key="5">
    <source>
        <dbReference type="ARBA" id="ARBA00007417"/>
    </source>
</evidence>
<dbReference type="Proteomes" id="UP000184389">
    <property type="component" value="Unassembled WGS sequence"/>
</dbReference>
<evidence type="ECO:0000256" key="17">
    <source>
        <dbReference type="PIRSR" id="PIRSR006769-2"/>
    </source>
</evidence>
<feature type="binding site" evidence="17">
    <location>
        <position position="168"/>
    </location>
    <ligand>
        <name>substrate</name>
    </ligand>
</feature>
<comment type="similarity">
    <text evidence="5 15">In the C-terminal section; belongs to the HTP reductase family.</text>
</comment>
<dbReference type="GO" id="GO:0009231">
    <property type="term" value="P:riboflavin biosynthetic process"/>
    <property type="evidence" value="ECO:0007669"/>
    <property type="project" value="UniProtKB-UniPathway"/>
</dbReference>
<feature type="binding site" evidence="17">
    <location>
        <position position="170"/>
    </location>
    <ligand>
        <name>NADP(+)</name>
        <dbReference type="ChEBI" id="CHEBI:58349"/>
    </ligand>
</feature>
<feature type="binding site" evidence="18">
    <location>
        <position position="84"/>
    </location>
    <ligand>
        <name>Zn(2+)</name>
        <dbReference type="ChEBI" id="CHEBI:29105"/>
        <note>catalytic</note>
    </ligand>
</feature>
<feature type="binding site" evidence="18">
    <location>
        <position position="75"/>
    </location>
    <ligand>
        <name>Zn(2+)</name>
        <dbReference type="ChEBI" id="CHEBI:29105"/>
        <note>catalytic</note>
    </ligand>
</feature>
<keyword evidence="7 15" id="KW-0479">Metal-binding</keyword>
<dbReference type="InterPro" id="IPR004794">
    <property type="entry name" value="Eubact_RibD"/>
</dbReference>
<dbReference type="Pfam" id="PF00383">
    <property type="entry name" value="dCMP_cyt_deam_1"/>
    <property type="match status" value="1"/>
</dbReference>
<dbReference type="OrthoDB" id="9800865at2"/>
<evidence type="ECO:0000256" key="7">
    <source>
        <dbReference type="ARBA" id="ARBA00022723"/>
    </source>
</evidence>
<keyword evidence="11 15" id="KW-0560">Oxidoreductase</keyword>
<dbReference type="PANTHER" id="PTHR38011:SF7">
    <property type="entry name" value="2,5-DIAMINO-6-RIBOSYLAMINO-4(3H)-PYRIMIDINONE 5'-PHOSPHATE REDUCTASE"/>
    <property type="match status" value="1"/>
</dbReference>
<dbReference type="InterPro" id="IPR002125">
    <property type="entry name" value="CMP_dCMP_dom"/>
</dbReference>
<comment type="catalytic activity">
    <reaction evidence="14 15">
        <text>2,5-diamino-6-hydroxy-4-(5-phosphoribosylamino)-pyrimidine + H2O + H(+) = 5-amino-6-(5-phospho-D-ribosylamino)uracil + NH4(+)</text>
        <dbReference type="Rhea" id="RHEA:21868"/>
        <dbReference type="ChEBI" id="CHEBI:15377"/>
        <dbReference type="ChEBI" id="CHEBI:15378"/>
        <dbReference type="ChEBI" id="CHEBI:28938"/>
        <dbReference type="ChEBI" id="CHEBI:58453"/>
        <dbReference type="ChEBI" id="CHEBI:58614"/>
        <dbReference type="EC" id="3.5.4.26"/>
    </reaction>
</comment>
<dbReference type="EC" id="3.5.4.26" evidence="15"/>
<evidence type="ECO:0000256" key="12">
    <source>
        <dbReference type="ARBA" id="ARBA00023268"/>
    </source>
</evidence>
<sequence>MNDEYFMKRALSLAEKGMGFTSSNPLVGAVIVKNGKIIAEGYHESYGGNHAEINALNNAIEDVYGTTMYVNLEPCSHFGKTPPCVNRIVKSGIKKVVVAMKDPNPEVSGNGIKILKENGIEVEVGILKKEAEKLNEIFIKYIITKRPFIIMKAGMSLDGKIATRTGDSRWVTDEKAREYGHILRQKVSAILVGVNTVITDDPTLNTRLNKIECKDSIRIVLDSHGRTPITSKVLNINPSNTIIAVTNLAADENIKAFKEKGAEVIITPAKNHKVDLQFLIEELGNKKIDSLLIEGGGEVNFSFLKENLVDKVIFFIAPKIIGGKDAKTPVEGEGVECLEDAICLQDVKITSMGKNIMIEGYLK</sequence>
<comment type="cofactor">
    <cofactor evidence="15 18">
        <name>Zn(2+)</name>
        <dbReference type="ChEBI" id="CHEBI:29105"/>
    </cofactor>
    <text evidence="15 18">Binds 1 zinc ion.</text>
</comment>
<dbReference type="InterPro" id="IPR016192">
    <property type="entry name" value="APOBEC/CMP_deaminase_Zn-bd"/>
</dbReference>
<dbReference type="UniPathway" id="UPA00275">
    <property type="reaction ID" value="UER00401"/>
</dbReference>
<dbReference type="PROSITE" id="PS00903">
    <property type="entry name" value="CYT_DCMP_DEAMINASES_1"/>
    <property type="match status" value="1"/>
</dbReference>
<dbReference type="PIRSF" id="PIRSF006769">
    <property type="entry name" value="RibD"/>
    <property type="match status" value="1"/>
</dbReference>
<dbReference type="STRING" id="1123281.SAMN02745180_02839"/>
<evidence type="ECO:0000256" key="16">
    <source>
        <dbReference type="PIRSR" id="PIRSR006769-1"/>
    </source>
</evidence>
<evidence type="ECO:0000256" key="11">
    <source>
        <dbReference type="ARBA" id="ARBA00023002"/>
    </source>
</evidence>
<name>A0A1M5Z883_9FIRM</name>
<dbReference type="GO" id="GO:0050661">
    <property type="term" value="F:NADP binding"/>
    <property type="evidence" value="ECO:0007669"/>
    <property type="project" value="InterPro"/>
</dbReference>
<comment type="function">
    <text evidence="1 15">Converts 2,5-diamino-6-(ribosylamino)-4(3h)-pyrimidinone 5'-phosphate into 5-amino-6-(ribosylamino)-2,4(1h,3h)-pyrimidinedione 5'-phosphate.</text>
</comment>
<feature type="binding site" evidence="17">
    <location>
        <position position="200"/>
    </location>
    <ligand>
        <name>NADP(+)</name>
        <dbReference type="ChEBI" id="CHEBI:58349"/>
    </ligand>
</feature>
<gene>
    <name evidence="20" type="ORF">SAMN02745180_02839</name>
</gene>
<keyword evidence="10 15" id="KW-0521">NADP</keyword>
<proteinExistence type="inferred from homology"/>
<feature type="domain" description="CMP/dCMP-type deaminase" evidence="19">
    <location>
        <begin position="1"/>
        <end position="122"/>
    </location>
</feature>
<keyword evidence="9 15" id="KW-0862">Zinc</keyword>
<feature type="binding site" evidence="17">
    <location>
        <position position="223"/>
    </location>
    <ligand>
        <name>NADP(+)</name>
        <dbReference type="ChEBI" id="CHEBI:58349"/>
    </ligand>
</feature>
<dbReference type="NCBIfam" id="TIGR00227">
    <property type="entry name" value="ribD_Cterm"/>
    <property type="match status" value="1"/>
</dbReference>
<dbReference type="NCBIfam" id="TIGR00326">
    <property type="entry name" value="eubact_ribD"/>
    <property type="match status" value="1"/>
</dbReference>
<evidence type="ECO:0000256" key="14">
    <source>
        <dbReference type="ARBA" id="ARBA00049886"/>
    </source>
</evidence>
<dbReference type="GO" id="GO:0008270">
    <property type="term" value="F:zinc ion binding"/>
    <property type="evidence" value="ECO:0007669"/>
    <property type="project" value="InterPro"/>
</dbReference>
<reference evidence="20 21" key="1">
    <citation type="submission" date="2016-11" db="EMBL/GenBank/DDBJ databases">
        <authorList>
            <person name="Jaros S."/>
            <person name="Januszkiewicz K."/>
            <person name="Wedrychowicz H."/>
        </authorList>
    </citation>
    <scope>NUCLEOTIDE SEQUENCE [LARGE SCALE GENOMIC DNA]</scope>
    <source>
        <strain evidence="20 21">DSM 13106</strain>
    </source>
</reference>
<dbReference type="InterPro" id="IPR016193">
    <property type="entry name" value="Cytidine_deaminase-like"/>
</dbReference>
<dbReference type="Pfam" id="PF01872">
    <property type="entry name" value="RibD_C"/>
    <property type="match status" value="1"/>
</dbReference>
<evidence type="ECO:0000313" key="21">
    <source>
        <dbReference type="Proteomes" id="UP000184389"/>
    </source>
</evidence>
<protein>
    <recommendedName>
        <fullName evidence="15">Riboflavin biosynthesis protein RibD</fullName>
    </recommendedName>
    <domain>
        <recommendedName>
            <fullName evidence="15">Diaminohydroxyphosphoribosylaminopyrimidine deaminase</fullName>
            <shortName evidence="15">DRAP deaminase</shortName>
            <ecNumber evidence="15">3.5.4.26</ecNumber>
        </recommendedName>
        <alternativeName>
            <fullName evidence="15">Riboflavin-specific deaminase</fullName>
        </alternativeName>
    </domain>
    <domain>
        <recommendedName>
            <fullName evidence="15">5-amino-6-(5-phosphoribosylamino)uracil reductase</fullName>
            <ecNumber evidence="15">1.1.1.193</ecNumber>
        </recommendedName>
        <alternativeName>
            <fullName evidence="15">HTP reductase</fullName>
        </alternativeName>
    </domain>
</protein>
<feature type="binding site" evidence="17">
    <location>
        <position position="204"/>
    </location>
    <ligand>
        <name>substrate</name>
    </ligand>
</feature>